<sequence length="341" mass="39449">MRTAIIRGRCLLLPLFLATFVLASSGDRAQEYQDCVSACQSQVCIHEPHNTLPLALRLTGWTCLDNCKYECMHTITTAAIRAGSRVHQYHGKWPFWRFAGMQEPASVVFSMLNLVYHVKGYSQIQKRIPDNHPMKWYYRIFAFVSMNAWIWSSVFHTRDLPQTEKLDYFSAALAILFALFYTAIRLFHLYPQPAPKTTPKVTGRIRKVWASLCSLAYLCHISYLTLLPRFDYTYNMIFNLTVGLAHNILWLIYSLPSAISLIRRFPARAKTYRPRYAWKAAAFVIITTLATSLEVFDFPAWGRIIDAHSLWHLATVPIIPLWYQFLIQDALDDGWKGPKQE</sequence>
<organism evidence="1 2">
    <name type="scientific">Irpex rosettiformis</name>
    <dbReference type="NCBI Taxonomy" id="378272"/>
    <lineage>
        <taxon>Eukaryota</taxon>
        <taxon>Fungi</taxon>
        <taxon>Dikarya</taxon>
        <taxon>Basidiomycota</taxon>
        <taxon>Agaricomycotina</taxon>
        <taxon>Agaricomycetes</taxon>
        <taxon>Polyporales</taxon>
        <taxon>Irpicaceae</taxon>
        <taxon>Irpex</taxon>
    </lineage>
</organism>
<reference evidence="1" key="1">
    <citation type="journal article" date="2021" name="Environ. Microbiol.">
        <title>Gene family expansions and transcriptome signatures uncover fungal adaptations to wood decay.</title>
        <authorList>
            <person name="Hage H."/>
            <person name="Miyauchi S."/>
            <person name="Viragh M."/>
            <person name="Drula E."/>
            <person name="Min B."/>
            <person name="Chaduli D."/>
            <person name="Navarro D."/>
            <person name="Favel A."/>
            <person name="Norest M."/>
            <person name="Lesage-Meessen L."/>
            <person name="Balint B."/>
            <person name="Merenyi Z."/>
            <person name="de Eugenio L."/>
            <person name="Morin E."/>
            <person name="Martinez A.T."/>
            <person name="Baldrian P."/>
            <person name="Stursova M."/>
            <person name="Martinez M.J."/>
            <person name="Novotny C."/>
            <person name="Magnuson J.K."/>
            <person name="Spatafora J.W."/>
            <person name="Maurice S."/>
            <person name="Pangilinan J."/>
            <person name="Andreopoulos W."/>
            <person name="LaButti K."/>
            <person name="Hundley H."/>
            <person name="Na H."/>
            <person name="Kuo A."/>
            <person name="Barry K."/>
            <person name="Lipzen A."/>
            <person name="Henrissat B."/>
            <person name="Riley R."/>
            <person name="Ahrendt S."/>
            <person name="Nagy L.G."/>
            <person name="Grigoriev I.V."/>
            <person name="Martin F."/>
            <person name="Rosso M.N."/>
        </authorList>
    </citation>
    <scope>NUCLEOTIDE SEQUENCE</scope>
    <source>
        <strain evidence="1">CBS 384.51</strain>
    </source>
</reference>
<keyword evidence="2" id="KW-1185">Reference proteome</keyword>
<name>A0ACB8UHX7_9APHY</name>
<comment type="caution">
    <text evidence="1">The sequence shown here is derived from an EMBL/GenBank/DDBJ whole genome shotgun (WGS) entry which is preliminary data.</text>
</comment>
<proteinExistence type="predicted"/>
<dbReference type="EMBL" id="MU274901">
    <property type="protein sequence ID" value="KAI0093839.1"/>
    <property type="molecule type" value="Genomic_DNA"/>
</dbReference>
<gene>
    <name evidence="1" type="ORF">BDY19DRAFT_882122</name>
</gene>
<protein>
    <submittedName>
        <fullName evidence="1">Per1-like protein</fullName>
    </submittedName>
</protein>
<evidence type="ECO:0000313" key="2">
    <source>
        <dbReference type="Proteomes" id="UP001055072"/>
    </source>
</evidence>
<evidence type="ECO:0000313" key="1">
    <source>
        <dbReference type="EMBL" id="KAI0093839.1"/>
    </source>
</evidence>
<accession>A0ACB8UHX7</accession>
<dbReference type="Proteomes" id="UP001055072">
    <property type="component" value="Unassembled WGS sequence"/>
</dbReference>